<gene>
    <name evidence="8" type="primary">add</name>
    <name evidence="8" type="ORF">KDA27_13835</name>
</gene>
<dbReference type="PANTHER" id="PTHR11409">
    <property type="entry name" value="ADENOSINE DEAMINASE"/>
    <property type="match status" value="1"/>
</dbReference>
<dbReference type="AlphaFoldDB" id="A0A956NCS8"/>
<evidence type="ECO:0000313" key="9">
    <source>
        <dbReference type="Proteomes" id="UP000739538"/>
    </source>
</evidence>
<evidence type="ECO:0000256" key="2">
    <source>
        <dbReference type="ARBA" id="ARBA00006676"/>
    </source>
</evidence>
<sequence length="351" mass="39020">MQLDRALLRELPKTDLHCHLDGSLRPETLLELAVAQGVELPTHDLEELRRELVPPKGGDLPGYLTRFRWTVSVLQTEAALERVAFELGEDAAEESVWYLEVRYAPFLHLEQGLSPDAVVEAVLAGLDRAHRDHGIRTGLILTSLRTDEPSRSLELADLAIRYHDAGVVALDLAGSEDGFPAADHQEAFDRVRHADMFVTVHAGEAFGPQSIRQAIHDCGANRIGHGTRLIEDPDLMDYVDDHRIGVEVCLTSNVQTGAVARMEDHPFPTYLRRGLRVSLHTDNRLMSHTDSTKELLTAVETFGLDADDVRRLLLHGFKSTFLAREAKAHLLVQAGLEIDRLLPSSDPATQR</sequence>
<comment type="similarity">
    <text evidence="2">Belongs to the metallo-dependent hydrolases superfamily. Adenosine and AMP deaminases family.</text>
</comment>
<dbReference type="GO" id="GO:0046872">
    <property type="term" value="F:metal ion binding"/>
    <property type="evidence" value="ECO:0007669"/>
    <property type="project" value="UniProtKB-KW"/>
</dbReference>
<reference evidence="8" key="2">
    <citation type="journal article" date="2021" name="Microbiome">
        <title>Successional dynamics and alternative stable states in a saline activated sludge microbial community over 9 years.</title>
        <authorList>
            <person name="Wang Y."/>
            <person name="Ye J."/>
            <person name="Ju F."/>
            <person name="Liu L."/>
            <person name="Boyd J.A."/>
            <person name="Deng Y."/>
            <person name="Parks D.H."/>
            <person name="Jiang X."/>
            <person name="Yin X."/>
            <person name="Woodcroft B.J."/>
            <person name="Tyson G.W."/>
            <person name="Hugenholtz P."/>
            <person name="Polz M.F."/>
            <person name="Zhang T."/>
        </authorList>
    </citation>
    <scope>NUCLEOTIDE SEQUENCE</scope>
    <source>
        <strain evidence="8">HKST-UBA02</strain>
    </source>
</reference>
<comment type="caution">
    <text evidence="8">The sequence shown here is derived from an EMBL/GenBank/DDBJ whole genome shotgun (WGS) entry which is preliminary data.</text>
</comment>
<evidence type="ECO:0000313" key="8">
    <source>
        <dbReference type="EMBL" id="MCA9756880.1"/>
    </source>
</evidence>
<dbReference type="CDD" id="cd01320">
    <property type="entry name" value="ADA"/>
    <property type="match status" value="1"/>
</dbReference>
<keyword evidence="6" id="KW-0862">Zinc</keyword>
<dbReference type="GO" id="GO:0043103">
    <property type="term" value="P:hypoxanthine salvage"/>
    <property type="evidence" value="ECO:0007669"/>
    <property type="project" value="TreeGrafter"/>
</dbReference>
<feature type="domain" description="Adenosine deaminase" evidence="7">
    <location>
        <begin position="12"/>
        <end position="331"/>
    </location>
</feature>
<evidence type="ECO:0000256" key="3">
    <source>
        <dbReference type="ARBA" id="ARBA00012784"/>
    </source>
</evidence>
<dbReference type="Proteomes" id="UP000739538">
    <property type="component" value="Unassembled WGS sequence"/>
</dbReference>
<dbReference type="PANTHER" id="PTHR11409:SF43">
    <property type="entry name" value="ADENOSINE DEAMINASE"/>
    <property type="match status" value="1"/>
</dbReference>
<dbReference type="InterPro" id="IPR032466">
    <property type="entry name" value="Metal_Hydrolase"/>
</dbReference>
<dbReference type="GO" id="GO:0004000">
    <property type="term" value="F:adenosine deaminase activity"/>
    <property type="evidence" value="ECO:0007669"/>
    <property type="project" value="UniProtKB-ARBA"/>
</dbReference>
<accession>A0A956NCS8</accession>
<dbReference type="EC" id="3.5.4.4" evidence="3"/>
<comment type="cofactor">
    <cofactor evidence="1">
        <name>Zn(2+)</name>
        <dbReference type="ChEBI" id="CHEBI:29105"/>
    </cofactor>
</comment>
<dbReference type="GO" id="GO:0046103">
    <property type="term" value="P:inosine biosynthetic process"/>
    <property type="evidence" value="ECO:0007669"/>
    <property type="project" value="TreeGrafter"/>
</dbReference>
<evidence type="ECO:0000256" key="6">
    <source>
        <dbReference type="ARBA" id="ARBA00022833"/>
    </source>
</evidence>
<proteinExistence type="inferred from homology"/>
<organism evidence="8 9">
    <name type="scientific">Eiseniibacteriota bacterium</name>
    <dbReference type="NCBI Taxonomy" id="2212470"/>
    <lineage>
        <taxon>Bacteria</taxon>
        <taxon>Candidatus Eiseniibacteriota</taxon>
    </lineage>
</organism>
<dbReference type="NCBIfam" id="TIGR01430">
    <property type="entry name" value="aden_deam"/>
    <property type="match status" value="1"/>
</dbReference>
<evidence type="ECO:0000259" key="7">
    <source>
        <dbReference type="Pfam" id="PF00962"/>
    </source>
</evidence>
<dbReference type="Pfam" id="PF00962">
    <property type="entry name" value="A_deaminase"/>
    <property type="match status" value="1"/>
</dbReference>
<dbReference type="InterPro" id="IPR006330">
    <property type="entry name" value="Ado/ade_deaminase"/>
</dbReference>
<dbReference type="SUPFAM" id="SSF51556">
    <property type="entry name" value="Metallo-dependent hydrolases"/>
    <property type="match status" value="1"/>
</dbReference>
<dbReference type="GO" id="GO:0005829">
    <property type="term" value="C:cytosol"/>
    <property type="evidence" value="ECO:0007669"/>
    <property type="project" value="TreeGrafter"/>
</dbReference>
<dbReference type="GO" id="GO:0006154">
    <property type="term" value="P:adenosine catabolic process"/>
    <property type="evidence" value="ECO:0007669"/>
    <property type="project" value="TreeGrafter"/>
</dbReference>
<keyword evidence="4" id="KW-0479">Metal-binding</keyword>
<keyword evidence="5 8" id="KW-0378">Hydrolase</keyword>
<reference evidence="8" key="1">
    <citation type="submission" date="2020-04" db="EMBL/GenBank/DDBJ databases">
        <authorList>
            <person name="Zhang T."/>
        </authorList>
    </citation>
    <scope>NUCLEOTIDE SEQUENCE</scope>
    <source>
        <strain evidence="8">HKST-UBA02</strain>
    </source>
</reference>
<protein>
    <recommendedName>
        <fullName evidence="3">adenosine deaminase</fullName>
        <ecNumber evidence="3">3.5.4.4</ecNumber>
    </recommendedName>
</protein>
<dbReference type="Gene3D" id="3.20.20.140">
    <property type="entry name" value="Metal-dependent hydrolases"/>
    <property type="match status" value="1"/>
</dbReference>
<dbReference type="InterPro" id="IPR001365">
    <property type="entry name" value="A_deaminase_dom"/>
</dbReference>
<evidence type="ECO:0000256" key="4">
    <source>
        <dbReference type="ARBA" id="ARBA00022723"/>
    </source>
</evidence>
<evidence type="ECO:0000256" key="5">
    <source>
        <dbReference type="ARBA" id="ARBA00022801"/>
    </source>
</evidence>
<dbReference type="EMBL" id="JAGQHS010000071">
    <property type="protein sequence ID" value="MCA9756880.1"/>
    <property type="molecule type" value="Genomic_DNA"/>
</dbReference>
<evidence type="ECO:0000256" key="1">
    <source>
        <dbReference type="ARBA" id="ARBA00001947"/>
    </source>
</evidence>
<name>A0A956NCS8_UNCEI</name>